<evidence type="ECO:0000313" key="1">
    <source>
        <dbReference type="EMBL" id="OUJ03893.1"/>
    </source>
</evidence>
<sequence length="77" mass="8464">MLSPVNPLFEVRIGGRAECSVPAQNSKYRTFIPSAVGFQLLPVETRPTQGFVQVSITSLMVFIKNSHSIADRQVSDV</sequence>
<reference evidence="2" key="1">
    <citation type="submission" date="2014-06" db="EMBL/GenBank/DDBJ databases">
        <authorList>
            <person name="Winans N.J."/>
            <person name="Newell P.D."/>
            <person name="Douglas A.E."/>
        </authorList>
    </citation>
    <scope>NUCLEOTIDE SEQUENCE [LARGE SCALE GENOMIC DNA]</scope>
    <source>
        <strain evidence="2">DsW_057</strain>
    </source>
</reference>
<evidence type="ECO:0000313" key="2">
    <source>
        <dbReference type="Proteomes" id="UP000242683"/>
    </source>
</evidence>
<dbReference type="Proteomes" id="UP000242683">
    <property type="component" value="Unassembled WGS sequence"/>
</dbReference>
<comment type="caution">
    <text evidence="1">The sequence shown here is derived from an EMBL/GenBank/DDBJ whole genome shotgun (WGS) entry which is preliminary data.</text>
</comment>
<organism evidence="1 2">
    <name type="scientific">Acetobacter malorum</name>
    <dbReference type="NCBI Taxonomy" id="178901"/>
    <lineage>
        <taxon>Bacteria</taxon>
        <taxon>Pseudomonadati</taxon>
        <taxon>Pseudomonadota</taxon>
        <taxon>Alphaproteobacteria</taxon>
        <taxon>Acetobacterales</taxon>
        <taxon>Acetobacteraceae</taxon>
        <taxon>Acetobacter</taxon>
    </lineage>
</organism>
<dbReference type="AlphaFoldDB" id="A0A1Y3G6K5"/>
<proteinExistence type="predicted"/>
<gene>
    <name evidence="1" type="ORF">HK23_10340</name>
</gene>
<accession>A0A1Y3G6K5</accession>
<protein>
    <submittedName>
        <fullName evidence="1">Uncharacterized protein</fullName>
    </submittedName>
</protein>
<name>A0A1Y3G6K5_9PROT</name>
<dbReference type="EMBL" id="JOPG01000043">
    <property type="protein sequence ID" value="OUJ03893.1"/>
    <property type="molecule type" value="Genomic_DNA"/>
</dbReference>